<feature type="transmembrane region" description="Helical" evidence="1">
    <location>
        <begin position="190"/>
        <end position="209"/>
    </location>
</feature>
<dbReference type="InterPro" id="IPR052966">
    <property type="entry name" value="Beta-lactamase_Reg"/>
</dbReference>
<feature type="transmembrane region" description="Helical" evidence="1">
    <location>
        <begin position="143"/>
        <end position="165"/>
    </location>
</feature>
<dbReference type="GO" id="GO:0005886">
    <property type="term" value="C:plasma membrane"/>
    <property type="evidence" value="ECO:0007669"/>
    <property type="project" value="TreeGrafter"/>
</dbReference>
<sequence>MILVSIIIALILERLGARSNYWQISYYANGYLNRSDKLLSDKGLFSSAPGFLIWLLLPVIAVALIYCLSDFVLWQLGINIAVLLVCFGCAKQRALYKSYLNALTRDDGTAASLYALQIGQKRTEGYDGGETFGQTLAWVNFRFYCAVIFWFVVLGAPGAVLYALVRTLADLVREDHKVIFAKRFKLIHKLLFWLDWLPARITSFGYLVIGNFNKGTSCWLRYVLNFKSPNREVVTCTALAAEQVEKRYYGCTYEATCMIKLVKRNVLFYLVLIALLTLFGGLS</sequence>
<dbReference type="AlphaFoldDB" id="A0A0F9UC60"/>
<dbReference type="GO" id="GO:0009236">
    <property type="term" value="P:cobalamin biosynthetic process"/>
    <property type="evidence" value="ECO:0007669"/>
    <property type="project" value="UniProtKB-UniPathway"/>
</dbReference>
<feature type="transmembrane region" description="Helical" evidence="1">
    <location>
        <begin position="266"/>
        <end position="282"/>
    </location>
</feature>
<keyword evidence="1" id="KW-1133">Transmembrane helix</keyword>
<evidence type="ECO:0000313" key="2">
    <source>
        <dbReference type="EMBL" id="KKN89254.1"/>
    </source>
</evidence>
<feature type="transmembrane region" description="Helical" evidence="1">
    <location>
        <begin position="44"/>
        <end position="66"/>
    </location>
</feature>
<keyword evidence="1" id="KW-0472">Membrane</keyword>
<feature type="transmembrane region" description="Helical" evidence="1">
    <location>
        <begin position="72"/>
        <end position="90"/>
    </location>
</feature>
<comment type="caution">
    <text evidence="2">The sequence shown here is derived from an EMBL/GenBank/DDBJ whole genome shotgun (WGS) entry which is preliminary data.</text>
</comment>
<accession>A0A0F9UC60</accession>
<evidence type="ECO:0008006" key="3">
    <source>
        <dbReference type="Google" id="ProtNLM"/>
    </source>
</evidence>
<dbReference type="NCBIfam" id="NF008219">
    <property type="entry name" value="PRK10987.1"/>
    <property type="match status" value="1"/>
</dbReference>
<keyword evidence="1" id="KW-0812">Transmembrane</keyword>
<proteinExistence type="predicted"/>
<dbReference type="GO" id="GO:0046677">
    <property type="term" value="P:response to antibiotic"/>
    <property type="evidence" value="ECO:0007669"/>
    <property type="project" value="TreeGrafter"/>
</dbReference>
<dbReference type="PANTHER" id="PTHR38684:SF1">
    <property type="entry name" value="PROTEIN AMPE"/>
    <property type="match status" value="1"/>
</dbReference>
<protein>
    <recommendedName>
        <fullName evidence="3">Regulatory signaling modulator protein AmpE</fullName>
    </recommendedName>
</protein>
<dbReference type="UniPathway" id="UPA00148"/>
<dbReference type="EMBL" id="LAZR01000121">
    <property type="protein sequence ID" value="KKN89254.1"/>
    <property type="molecule type" value="Genomic_DNA"/>
</dbReference>
<dbReference type="PANTHER" id="PTHR38684">
    <property type="entry name" value="PROTEIN AMPE"/>
    <property type="match status" value="1"/>
</dbReference>
<dbReference type="InterPro" id="IPR031347">
    <property type="entry name" value="AmpE"/>
</dbReference>
<organism evidence="2">
    <name type="scientific">marine sediment metagenome</name>
    <dbReference type="NCBI Taxonomy" id="412755"/>
    <lineage>
        <taxon>unclassified sequences</taxon>
        <taxon>metagenomes</taxon>
        <taxon>ecological metagenomes</taxon>
    </lineage>
</organism>
<name>A0A0F9UC60_9ZZZZ</name>
<dbReference type="Pfam" id="PF17113">
    <property type="entry name" value="AmpE"/>
    <property type="match status" value="1"/>
</dbReference>
<reference evidence="2" key="1">
    <citation type="journal article" date="2015" name="Nature">
        <title>Complex archaea that bridge the gap between prokaryotes and eukaryotes.</title>
        <authorList>
            <person name="Spang A."/>
            <person name="Saw J.H."/>
            <person name="Jorgensen S.L."/>
            <person name="Zaremba-Niedzwiedzka K."/>
            <person name="Martijn J."/>
            <person name="Lind A.E."/>
            <person name="van Eijk R."/>
            <person name="Schleper C."/>
            <person name="Guy L."/>
            <person name="Ettema T.J."/>
        </authorList>
    </citation>
    <scope>NUCLEOTIDE SEQUENCE</scope>
</reference>
<evidence type="ECO:0000256" key="1">
    <source>
        <dbReference type="SAM" id="Phobius"/>
    </source>
</evidence>
<gene>
    <name evidence="2" type="ORF">LCGC14_0240700</name>
</gene>